<accession>A0A0F9MAU5</accession>
<name>A0A0F9MAU5_9ZZZZ</name>
<proteinExistence type="predicted"/>
<reference evidence="1" key="1">
    <citation type="journal article" date="2015" name="Nature">
        <title>Complex archaea that bridge the gap between prokaryotes and eukaryotes.</title>
        <authorList>
            <person name="Spang A."/>
            <person name="Saw J.H."/>
            <person name="Jorgensen S.L."/>
            <person name="Zaremba-Niedzwiedzka K."/>
            <person name="Martijn J."/>
            <person name="Lind A.E."/>
            <person name="van Eijk R."/>
            <person name="Schleper C."/>
            <person name="Guy L."/>
            <person name="Ettema T.J."/>
        </authorList>
    </citation>
    <scope>NUCLEOTIDE SEQUENCE</scope>
</reference>
<evidence type="ECO:0000313" key="1">
    <source>
        <dbReference type="EMBL" id="KKN04545.1"/>
    </source>
</evidence>
<organism evidence="1">
    <name type="scientific">marine sediment metagenome</name>
    <dbReference type="NCBI Taxonomy" id="412755"/>
    <lineage>
        <taxon>unclassified sequences</taxon>
        <taxon>metagenomes</taxon>
        <taxon>ecological metagenomes</taxon>
    </lineage>
</organism>
<sequence length="321" mass="34215">MKKILLTTFLVIALTLSFAAPAFAYDLLADGEQGSSDRVVVEVESGSTLGDLASISWDEYLDYGYAPHVDVIIDTGEGSDALVFEYAYNTSEGSVRPEGQPTYGSLTGVWYETFSDDGNGPAVIDDSAYAWLSSGPAGGPDIIGGTLSDWKAGNVDGSLLDILTTPILRLEVEIDNWLADTSAQVENIQSNIMYVAPPEPEPESPGLVETDGGGLTVGGKGCDTEVHLNFEEGWQYGKTLDSEVSIEGDSNGNEYALKIDAGTEVTLPWNPNVMATYLYVDIAADGEVTLMPKYMTFSKPVTLTVNGETITFTEISGGKPI</sequence>
<comment type="caution">
    <text evidence="1">The sequence shown here is derived from an EMBL/GenBank/DDBJ whole genome shotgun (WGS) entry which is preliminary data.</text>
</comment>
<dbReference type="AlphaFoldDB" id="A0A0F9MAU5"/>
<dbReference type="EMBL" id="LAZR01004907">
    <property type="protein sequence ID" value="KKN04545.1"/>
    <property type="molecule type" value="Genomic_DNA"/>
</dbReference>
<gene>
    <name evidence="1" type="ORF">LCGC14_1096260</name>
</gene>
<protein>
    <submittedName>
        <fullName evidence="1">Uncharacterized protein</fullName>
    </submittedName>
</protein>